<evidence type="ECO:0000313" key="3">
    <source>
        <dbReference type="Proteomes" id="UP001157418"/>
    </source>
</evidence>
<dbReference type="PANTHER" id="PTHR33248">
    <property type="entry name" value="ZINC ION-BINDING PROTEIN"/>
    <property type="match status" value="1"/>
</dbReference>
<accession>A0AAU9PFD9</accession>
<organism evidence="2 3">
    <name type="scientific">Lactuca virosa</name>
    <dbReference type="NCBI Taxonomy" id="75947"/>
    <lineage>
        <taxon>Eukaryota</taxon>
        <taxon>Viridiplantae</taxon>
        <taxon>Streptophyta</taxon>
        <taxon>Embryophyta</taxon>
        <taxon>Tracheophyta</taxon>
        <taxon>Spermatophyta</taxon>
        <taxon>Magnoliopsida</taxon>
        <taxon>eudicotyledons</taxon>
        <taxon>Gunneridae</taxon>
        <taxon>Pentapetalae</taxon>
        <taxon>asterids</taxon>
        <taxon>campanulids</taxon>
        <taxon>Asterales</taxon>
        <taxon>Asteraceae</taxon>
        <taxon>Cichorioideae</taxon>
        <taxon>Cichorieae</taxon>
        <taxon>Lactucinae</taxon>
        <taxon>Lactuca</taxon>
    </lineage>
</organism>
<protein>
    <recommendedName>
        <fullName evidence="4">Zinc finger GRF-type domain-containing protein</fullName>
    </recommendedName>
</protein>
<reference evidence="2 3" key="1">
    <citation type="submission" date="2022-01" db="EMBL/GenBank/DDBJ databases">
        <authorList>
            <person name="Xiong W."/>
            <person name="Schranz E."/>
        </authorList>
    </citation>
    <scope>NUCLEOTIDE SEQUENCE [LARGE SCALE GENOMIC DNA]</scope>
</reference>
<keyword evidence="1" id="KW-0812">Transmembrane</keyword>
<dbReference type="EMBL" id="CAKMRJ010005634">
    <property type="protein sequence ID" value="CAH1448906.1"/>
    <property type="molecule type" value="Genomic_DNA"/>
</dbReference>
<sequence length="166" mass="19190">MSSSSSVGSRGSNRRVMNRLRSRCYCGDPVWTSWIPFNPGRRFIGCPNYQDVLKDCKFFYWVDHPLPNQWYANLLLEFHNNVNLENNAIFRDYGQQQVEGNILGDIVEQQVAQPPVANQPVEGVAIQVQNGKEGGKWKSFYVFMVSFVFVLVMLKDLQDRQKMYGK</sequence>
<feature type="transmembrane region" description="Helical" evidence="1">
    <location>
        <begin position="140"/>
        <end position="157"/>
    </location>
</feature>
<evidence type="ECO:0000313" key="2">
    <source>
        <dbReference type="EMBL" id="CAH1448906.1"/>
    </source>
</evidence>
<keyword evidence="1" id="KW-0472">Membrane</keyword>
<keyword evidence="1" id="KW-1133">Transmembrane helix</keyword>
<proteinExistence type="predicted"/>
<name>A0AAU9PFD9_9ASTR</name>
<evidence type="ECO:0008006" key="4">
    <source>
        <dbReference type="Google" id="ProtNLM"/>
    </source>
</evidence>
<evidence type="ECO:0000256" key="1">
    <source>
        <dbReference type="SAM" id="Phobius"/>
    </source>
</evidence>
<keyword evidence="3" id="KW-1185">Reference proteome</keyword>
<comment type="caution">
    <text evidence="2">The sequence shown here is derived from an EMBL/GenBank/DDBJ whole genome shotgun (WGS) entry which is preliminary data.</text>
</comment>
<gene>
    <name evidence="2" type="ORF">LVIROSA_LOCUS34427</name>
</gene>
<dbReference type="Proteomes" id="UP001157418">
    <property type="component" value="Unassembled WGS sequence"/>
</dbReference>
<dbReference type="AlphaFoldDB" id="A0AAU9PFD9"/>